<evidence type="ECO:0000256" key="5">
    <source>
        <dbReference type="ARBA" id="ARBA00023203"/>
    </source>
</evidence>
<keyword evidence="8" id="KW-0175">Coiled coil</keyword>
<evidence type="ECO:0000313" key="13">
    <source>
        <dbReference type="Proteomes" id="UP001295444"/>
    </source>
</evidence>
<keyword evidence="6" id="KW-0206">Cytoskeleton</keyword>
<evidence type="ECO:0000256" key="7">
    <source>
        <dbReference type="PROSITE-ProRule" id="PRU00637"/>
    </source>
</evidence>
<feature type="compositionally biased region" description="Low complexity" evidence="9">
    <location>
        <begin position="155"/>
        <end position="168"/>
    </location>
</feature>
<feature type="region of interest" description="Disordered" evidence="9">
    <location>
        <begin position="1538"/>
        <end position="1577"/>
    </location>
</feature>
<name>A0AAD1SH61_PELCU</name>
<comment type="subcellular location">
    <subcellularLocation>
        <location evidence="1">Cytoplasm</location>
        <location evidence="1">Cytoskeleton</location>
    </subcellularLocation>
</comment>
<feature type="region of interest" description="Disordered" evidence="9">
    <location>
        <begin position="1141"/>
        <end position="1183"/>
    </location>
</feature>
<feature type="region of interest" description="Disordered" evidence="9">
    <location>
        <begin position="831"/>
        <end position="858"/>
    </location>
</feature>
<feature type="region of interest" description="Disordered" evidence="9">
    <location>
        <begin position="1437"/>
        <end position="1462"/>
    </location>
</feature>
<dbReference type="PROSITE" id="PS51306">
    <property type="entry name" value="ASD1"/>
    <property type="match status" value="1"/>
</dbReference>
<keyword evidence="13" id="KW-1185">Reference proteome</keyword>
<dbReference type="GO" id="GO:0005874">
    <property type="term" value="C:microtubule"/>
    <property type="evidence" value="ECO:0007669"/>
    <property type="project" value="UniProtKB-KW"/>
</dbReference>
<feature type="compositionally biased region" description="Low complexity" evidence="9">
    <location>
        <begin position="558"/>
        <end position="571"/>
    </location>
</feature>
<dbReference type="GO" id="GO:0043296">
    <property type="term" value="C:apical junction complex"/>
    <property type="evidence" value="ECO:0007669"/>
    <property type="project" value="TreeGrafter"/>
</dbReference>
<dbReference type="Proteomes" id="UP001295444">
    <property type="component" value="Chromosome 06"/>
</dbReference>
<evidence type="ECO:0000256" key="2">
    <source>
        <dbReference type="ARBA" id="ARBA00006469"/>
    </source>
</evidence>
<feature type="compositionally biased region" description="Polar residues" evidence="9">
    <location>
        <begin position="1556"/>
        <end position="1567"/>
    </location>
</feature>
<feature type="compositionally biased region" description="Basic and acidic residues" evidence="9">
    <location>
        <begin position="1538"/>
        <end position="1554"/>
    </location>
</feature>
<feature type="region of interest" description="Disordered" evidence="9">
    <location>
        <begin position="144"/>
        <end position="240"/>
    </location>
</feature>
<feature type="compositionally biased region" description="Polar residues" evidence="9">
    <location>
        <begin position="1150"/>
        <end position="1159"/>
    </location>
</feature>
<organism evidence="12 13">
    <name type="scientific">Pelobates cultripes</name>
    <name type="common">Western spadefoot toad</name>
    <dbReference type="NCBI Taxonomy" id="61616"/>
    <lineage>
        <taxon>Eukaryota</taxon>
        <taxon>Metazoa</taxon>
        <taxon>Chordata</taxon>
        <taxon>Craniata</taxon>
        <taxon>Vertebrata</taxon>
        <taxon>Euteleostomi</taxon>
        <taxon>Amphibia</taxon>
        <taxon>Batrachia</taxon>
        <taxon>Anura</taxon>
        <taxon>Pelobatoidea</taxon>
        <taxon>Pelobatidae</taxon>
        <taxon>Pelobates</taxon>
    </lineage>
</organism>
<dbReference type="EMBL" id="OW240917">
    <property type="protein sequence ID" value="CAH2301513.1"/>
    <property type="molecule type" value="Genomic_DNA"/>
</dbReference>
<feature type="compositionally biased region" description="Basic and acidic residues" evidence="9">
    <location>
        <begin position="1029"/>
        <end position="1046"/>
    </location>
</feature>
<dbReference type="InterPro" id="IPR027685">
    <property type="entry name" value="Shroom_fam"/>
</dbReference>
<feature type="compositionally biased region" description="Polar residues" evidence="9">
    <location>
        <begin position="211"/>
        <end position="221"/>
    </location>
</feature>
<evidence type="ECO:0000256" key="4">
    <source>
        <dbReference type="ARBA" id="ARBA00022701"/>
    </source>
</evidence>
<evidence type="ECO:0000256" key="9">
    <source>
        <dbReference type="SAM" id="MobiDB-lite"/>
    </source>
</evidence>
<feature type="region of interest" description="Disordered" evidence="9">
    <location>
        <begin position="1065"/>
        <end position="1102"/>
    </location>
</feature>
<evidence type="ECO:0000256" key="1">
    <source>
        <dbReference type="ARBA" id="ARBA00004245"/>
    </source>
</evidence>
<dbReference type="GO" id="GO:0016324">
    <property type="term" value="C:apical plasma membrane"/>
    <property type="evidence" value="ECO:0007669"/>
    <property type="project" value="TreeGrafter"/>
</dbReference>
<evidence type="ECO:0000259" key="10">
    <source>
        <dbReference type="PROSITE" id="PS51306"/>
    </source>
</evidence>
<protein>
    <submittedName>
        <fullName evidence="12">Shroom3 isoform X1</fullName>
    </submittedName>
</protein>
<evidence type="ECO:0000256" key="3">
    <source>
        <dbReference type="ARBA" id="ARBA00022490"/>
    </source>
</evidence>
<evidence type="ECO:0000259" key="11">
    <source>
        <dbReference type="PROSITE" id="PS51307"/>
    </source>
</evidence>
<evidence type="ECO:0000313" key="12">
    <source>
        <dbReference type="EMBL" id="CAH2301513.1"/>
    </source>
</evidence>
<feature type="compositionally biased region" description="Basic and acidic residues" evidence="9">
    <location>
        <begin position="500"/>
        <end position="514"/>
    </location>
</feature>
<feature type="compositionally biased region" description="Polar residues" evidence="9">
    <location>
        <begin position="599"/>
        <end position="622"/>
    </location>
</feature>
<feature type="domain" description="ASD2" evidence="11">
    <location>
        <begin position="1483"/>
        <end position="1767"/>
    </location>
</feature>
<feature type="compositionally biased region" description="Basic and acidic residues" evidence="9">
    <location>
        <begin position="831"/>
        <end position="847"/>
    </location>
</feature>
<feature type="region of interest" description="Disordered" evidence="9">
    <location>
        <begin position="257"/>
        <end position="286"/>
    </location>
</feature>
<feature type="region of interest" description="Disordered" evidence="9">
    <location>
        <begin position="554"/>
        <end position="622"/>
    </location>
</feature>
<dbReference type="PANTHER" id="PTHR15012">
    <property type="entry name" value="APICAL PROTEIN/SHROOM-RELATED"/>
    <property type="match status" value="1"/>
</dbReference>
<feature type="coiled-coil region" evidence="8">
    <location>
        <begin position="1665"/>
        <end position="1711"/>
    </location>
</feature>
<feature type="region of interest" description="Disordered" evidence="9">
    <location>
        <begin position="782"/>
        <end position="802"/>
    </location>
</feature>
<comment type="similarity">
    <text evidence="2">Belongs to the shroom family.</text>
</comment>
<dbReference type="GO" id="GO:0007015">
    <property type="term" value="P:actin filament organization"/>
    <property type="evidence" value="ECO:0007669"/>
    <property type="project" value="TreeGrafter"/>
</dbReference>
<dbReference type="GO" id="GO:0005912">
    <property type="term" value="C:adherens junction"/>
    <property type="evidence" value="ECO:0007669"/>
    <property type="project" value="TreeGrafter"/>
</dbReference>
<gene>
    <name evidence="12" type="ORF">PECUL_23A045615</name>
</gene>
<reference evidence="12" key="1">
    <citation type="submission" date="2022-03" db="EMBL/GenBank/DDBJ databases">
        <authorList>
            <person name="Alioto T."/>
            <person name="Alioto T."/>
            <person name="Gomez Garrido J."/>
        </authorList>
    </citation>
    <scope>NUCLEOTIDE SEQUENCE</scope>
</reference>
<feature type="compositionally biased region" description="Polar residues" evidence="9">
    <location>
        <begin position="490"/>
        <end position="499"/>
    </location>
</feature>
<dbReference type="GO" id="GO:0051015">
    <property type="term" value="F:actin filament binding"/>
    <property type="evidence" value="ECO:0007669"/>
    <property type="project" value="InterPro"/>
</dbReference>
<feature type="domain" description="ASD1" evidence="10">
    <location>
        <begin position="740"/>
        <end position="850"/>
    </location>
</feature>
<feature type="compositionally biased region" description="Basic and acidic residues" evidence="9">
    <location>
        <begin position="585"/>
        <end position="598"/>
    </location>
</feature>
<dbReference type="Pfam" id="PF08687">
    <property type="entry name" value="ASD2"/>
    <property type="match status" value="1"/>
</dbReference>
<dbReference type="InterPro" id="IPR014799">
    <property type="entry name" value="ASD2_dom"/>
</dbReference>
<feature type="region of interest" description="Disordered" evidence="9">
    <location>
        <begin position="335"/>
        <end position="362"/>
    </location>
</feature>
<evidence type="ECO:0000256" key="8">
    <source>
        <dbReference type="SAM" id="Coils"/>
    </source>
</evidence>
<feature type="compositionally biased region" description="Low complexity" evidence="9">
    <location>
        <begin position="1445"/>
        <end position="1458"/>
    </location>
</feature>
<keyword evidence="3" id="KW-0963">Cytoplasm</keyword>
<dbReference type="GO" id="GO:0030864">
    <property type="term" value="C:cortical actin cytoskeleton"/>
    <property type="evidence" value="ECO:0007669"/>
    <property type="project" value="TreeGrafter"/>
</dbReference>
<feature type="region of interest" description="Disordered" evidence="9">
    <location>
        <begin position="23"/>
        <end position="50"/>
    </location>
</feature>
<dbReference type="Gene3D" id="6.10.250.3120">
    <property type="match status" value="1"/>
</dbReference>
<dbReference type="PROSITE" id="PS51307">
    <property type="entry name" value="ASD2"/>
    <property type="match status" value="1"/>
</dbReference>
<evidence type="ECO:0000256" key="6">
    <source>
        <dbReference type="ARBA" id="ARBA00023212"/>
    </source>
</evidence>
<accession>A0AAD1SH61</accession>
<feature type="region of interest" description="Disordered" evidence="9">
    <location>
        <begin position="1029"/>
        <end position="1052"/>
    </location>
</feature>
<feature type="compositionally biased region" description="Polar residues" evidence="9">
    <location>
        <begin position="1168"/>
        <end position="1179"/>
    </location>
</feature>
<dbReference type="Pfam" id="PF08688">
    <property type="entry name" value="ASD1"/>
    <property type="match status" value="1"/>
</dbReference>
<dbReference type="PANTHER" id="PTHR15012:SF33">
    <property type="entry name" value="PROTEIN SHROOM3"/>
    <property type="match status" value="1"/>
</dbReference>
<keyword evidence="5 7" id="KW-0009">Actin-binding</keyword>
<sequence length="1799" mass="201245">MMQISQGTIGSPWHQAYHSSSSTSDLSSYDHGYLRRSPDQYSSRGSMESLEHMPPTFHPCHHLSPAKSTNCIDQLAHLHSKRDSAYSSFSTNSSIPEYHQNSFSKERSYSMESMHSRNNLQEGIKHADIRYIKTVYDAQRGVSEEYEVNSSSFKNRSYSRLSSNNRNSTGLHSRLEQSRVFSESDGLERGPPMPPARSDSYAITKHHERPSSWSSSDQNRSLRTHSKATGPHLNSGTCNLSQQLKPLFGEGQLHTVMEKSPESSPLTKPKHIYSPAPQPGQPMLPTGIYPVPSPEPHFAHAPSPLKNNNGRLYPALAKEGAYTPTPLVFLGKNASDSQFDNNEKDSQNLHNKAPVHCPTNLPNKDLDKNQDGPAGFAQYKLHFSVGPEIPTGSSLTVNDPNVSQKNQELRSSKQQIKNGVRMTTRNQTNIEKQSKGEVLGLPINAENRILNEVPFQNELKMKQDTSSPSNIESYRNENIDTLQDKHWGNLHNNTPSSNNRPDESPRRQDLRNKLDNPSFTKHIEDAGSSVVLSGNHLKSEDTSLLSQTKNCEFRRRLSSSSTQSSQSVQYSKADANKPRSSVLEKICKIEEREQESHRSQVSSGNLYGQQTGHPSRGLNNRGSVNSIEEIRNRFNSQEHNQYSERCRLSNSQSTEKVSNVQLLKRTGSVYSMVTEESKKDGVDSQIDKVSQYKHEQRVVEVAPNDNKLKVDAQTMPNKDAHWANASQDTLGFNRAYRNSIKHAQSKVLEATSFRRKDLEITPPQYKKQEKNIKRPTSAILLGKTSPVSPHAPKERHSITPTDNSAKFQDIQSLEKQGISFPVTRIGARRRLTAEQKKRSYSEPEKMNEVGASENESSALNVQKRGQNVNFIENTVADRRRMFERDGKASSTVNLSKPELKQLQQNALADYIERKTGRRPSSQEAGFLKERSQSTYFTGSMLESQSNSSTSSINLLQDHISYRSRDTKTRHVSSTLPPGLTGLSDLASFEQDIWQESRGRSSSFANQRFLDYRTKTEFIKSTQIDNHMELNSSRDGEFGDKTVERVPGKSASAEDLLDTLQPTAALHVRSQSTPSGGKKSQDVKNMSRGGGSQVSSNTRSKDVCPFEKQSFHSTLHSHLHDHSSTAGGNHVHLKTSMANHSVDVHSKHARTQSLTPTFGNYSRIHESKPNTLPLSNQPTPSKIAHPTQDFITAEEYLYMGKQDKLSIPSVVVKDESAVGLTSPDHNSLEDLADNARAWKAPQRPPPPKIKSINDGTFKQKTSSCPLIENKLSPGWTNELWSTSSSENEPLTPHGKISLRISESCLQSSAPLILQDDEDDEVFVKEPEMVAFYEEPIIVPPTPPSSLEDVPLKEKQETLLTAPTVPPSKQDSEDITAVQVKEDINKRYLLDSEKFRAPLNIEACSMISTSAPIKILLSNLSTSIQAAQPIACTKGSTNQYGEGLPASQEDISSSSSSIQSPTYESHSTLTSYNTKLMSLDDVKSQELAKEIVNKDKSLADILDPESKMKTTMDLMSGLFTKSSAALKENSKKWERDNMLQEKITENGNKEEKRETAEFAQTSSAYSSLSAPKVEDQDTNAGVKDRLDSMDINEKKAELIDNITHKLEIMKDAKESLLLDIKINNSLGEEVETLIESLCKPNEYDKYKMFIGDLDKVVNLLLSLSGRLARVENVLSRLTKDTNAEERKTWNEKKKQLCGQHEDARELKENLDRREKLVMDILGNYLTGEQFQEYQHFVKMKSTLLIKQRELDDKIKLGQEQLKCLLEGLPSDFQIGGKVLLTEGSISSFENMNIPPPLTSSL</sequence>
<keyword evidence="4" id="KW-0493">Microtubule</keyword>
<dbReference type="InterPro" id="IPR014800">
    <property type="entry name" value="ASD1_dom"/>
</dbReference>
<feature type="region of interest" description="Disordered" evidence="9">
    <location>
        <begin position="485"/>
        <end position="521"/>
    </location>
</feature>
<proteinExistence type="inferred from homology"/>